<protein>
    <submittedName>
        <fullName evidence="9">Putative p-loop containing nucleoside triphosphate hydrolase</fullName>
    </submittedName>
</protein>
<feature type="region of interest" description="Disordered" evidence="5">
    <location>
        <begin position="544"/>
        <end position="593"/>
    </location>
</feature>
<keyword evidence="10" id="KW-1185">Reference proteome</keyword>
<dbReference type="InterPro" id="IPR002464">
    <property type="entry name" value="DNA/RNA_helicase_DEAH_CS"/>
</dbReference>
<evidence type="ECO:0000256" key="3">
    <source>
        <dbReference type="ARBA" id="ARBA00022806"/>
    </source>
</evidence>
<dbReference type="PROSITE" id="PS51192">
    <property type="entry name" value="HELICASE_ATP_BIND_1"/>
    <property type="match status" value="1"/>
</dbReference>
<evidence type="ECO:0000256" key="5">
    <source>
        <dbReference type="SAM" id="MobiDB-lite"/>
    </source>
</evidence>
<dbReference type="Pfam" id="PF07717">
    <property type="entry name" value="OB_NTP_bind"/>
    <property type="match status" value="1"/>
</dbReference>
<dbReference type="Pfam" id="PF24385">
    <property type="entry name" value="DSRM_DHX29"/>
    <property type="match status" value="1"/>
</dbReference>
<dbReference type="Pfam" id="PF05773">
    <property type="entry name" value="RWD"/>
    <property type="match status" value="1"/>
</dbReference>
<evidence type="ECO:0000313" key="10">
    <source>
        <dbReference type="Proteomes" id="UP000030854"/>
    </source>
</evidence>
<dbReference type="GO" id="GO:0005524">
    <property type="term" value="F:ATP binding"/>
    <property type="evidence" value="ECO:0007669"/>
    <property type="project" value="UniProtKB-KW"/>
</dbReference>
<evidence type="ECO:0000256" key="2">
    <source>
        <dbReference type="ARBA" id="ARBA00022801"/>
    </source>
</evidence>
<organism evidence="9 10">
    <name type="scientific">Uncinula necator</name>
    <name type="common">Grape powdery mildew</name>
    <dbReference type="NCBI Taxonomy" id="52586"/>
    <lineage>
        <taxon>Eukaryota</taxon>
        <taxon>Fungi</taxon>
        <taxon>Dikarya</taxon>
        <taxon>Ascomycota</taxon>
        <taxon>Pezizomycotina</taxon>
        <taxon>Leotiomycetes</taxon>
        <taxon>Erysiphales</taxon>
        <taxon>Erysiphaceae</taxon>
        <taxon>Erysiphe</taxon>
    </lineage>
</organism>
<accession>A0A0B1P0F7</accession>
<dbReference type="Pfam" id="PF26026">
    <property type="entry name" value="RNA_hel_CTD"/>
    <property type="match status" value="1"/>
</dbReference>
<dbReference type="FunFam" id="1.20.120.1080:FF:000002">
    <property type="entry name" value="Putative ATP-dependent RNA helicase DHX36"/>
    <property type="match status" value="1"/>
</dbReference>
<dbReference type="Pfam" id="PF00271">
    <property type="entry name" value="Helicase_C"/>
    <property type="match status" value="1"/>
</dbReference>
<dbReference type="InterPro" id="IPR027417">
    <property type="entry name" value="P-loop_NTPase"/>
</dbReference>
<keyword evidence="1" id="KW-0547">Nucleotide-binding</keyword>
<dbReference type="FunFam" id="3.40.50.300:FF:001214">
    <property type="entry name" value="DExH-box ATP-dependent RNA helicase"/>
    <property type="match status" value="1"/>
</dbReference>
<dbReference type="Pfam" id="PF00270">
    <property type="entry name" value="DEAD"/>
    <property type="match status" value="1"/>
</dbReference>
<evidence type="ECO:0000259" key="7">
    <source>
        <dbReference type="PROSITE" id="PS51192"/>
    </source>
</evidence>
<keyword evidence="2 9" id="KW-0378">Hydrolase</keyword>
<dbReference type="InterPro" id="IPR014001">
    <property type="entry name" value="Helicase_ATP-bd"/>
</dbReference>
<dbReference type="GO" id="GO:0004386">
    <property type="term" value="F:helicase activity"/>
    <property type="evidence" value="ECO:0007669"/>
    <property type="project" value="UniProtKB-KW"/>
</dbReference>
<dbReference type="SMART" id="SM00487">
    <property type="entry name" value="DEXDc"/>
    <property type="match status" value="1"/>
</dbReference>
<dbReference type="SMART" id="SM00847">
    <property type="entry name" value="HA2"/>
    <property type="match status" value="1"/>
</dbReference>
<evidence type="ECO:0000256" key="4">
    <source>
        <dbReference type="ARBA" id="ARBA00022840"/>
    </source>
</evidence>
<dbReference type="GO" id="GO:0016787">
    <property type="term" value="F:hydrolase activity"/>
    <property type="evidence" value="ECO:0007669"/>
    <property type="project" value="UniProtKB-KW"/>
</dbReference>
<dbReference type="PROSITE" id="PS51194">
    <property type="entry name" value="HELICASE_CTER"/>
    <property type="match status" value="1"/>
</dbReference>
<sequence length="1393" mass="157538">MGKKGGRQNNTKPRNAVEVNKKKLPEELPDNNFIVFVDPKKDSNPRKQVAAAGSANQDTHIIHGDAPKRPDVKKLIGGNSWTGKLPVNILSEHCQKQRWEKPEYTMSKVSEGYSSMVILKARNPKTKELEVLPPFKLPTTHKHLAIKPSALEARHFAATYGLFRVCSMRNIHMMLPPNFRDLWKGEFGSLKNEDIKQGRSWMYEADPFAVMREHIEAKVAVDPKRSDLEKSKVNAHFSRGTTDASPRSLNSDAIAHHVPRVWVEAPKIEMGKKTRSKIEDLVRKYTTWNPNGKKLSKSQQNLTIDEFKKLGFRQSHIEEAISECKDREESLEWLLIHIPEDDLPAWALPEGYLAGVSMASSDLKKECAIKRLAEPGYSIDLCKQIFGKMTDEALAAELLQKILISNNYESTDAKPNFTEEKKLSSQAIWEEEISSLHAVLGNRFKKLGKDLCEIQLSPEPEKNITAMKVIMRLRKSQNYPFHAPIISICADLPAYIRLSITKQTLIYLTENLLGEQMLYFSIDWVEQNLHRIVEKPGKLRDISTVTSATDGAPPMKLRRQQLPKYTLTPDPTPNDKSRDDWVRRQSHPKYKSQIEKRRTLPAWELRQTIIDSISLHQVTIISGETGSGKSTQCAQFILDDRYEKNLGECTQIICTQPRRISAISLADRVSEERCSAVGQEVGYIIRGESKISQKTKIKFVTTGVLLRKLQNSGGSLDDVVASTVDISHIIIDEVHERSLDTDFLLVLLRDMMRKRKDLKLILMSATLDAGIFEKYFQKLGKVGKIEISGRTYPVEDYYLDDIIRLMRPEIGTEIKDEEKKQEKSDELDLNIGGIISDLPMRINYDLITELVKEIDAELSCLKQNYGILIFVPGVSEINKVLDYLRHIPNLHALPLHASLQSIEQRKVFPHAPPGKRKVIVSTNIAETSITIDDIVAVIDTGRVKETSYDAKNQVQRLQEIWASRAACKQRRGRAGRVRAGKCYKIYTRNVEMNKMPERPEPEIKRVPLEQLCLSVRAMGIQEVNKFLANALTPPENSAIDGAIKILRRIGALDGDELTALGLHLSMIPADLRCGKLMVYGAMFGCLDACVTIAAILTTKSPFISPFHEKNEMGLARVKFAQNHGDLIGDLRAFDEWTKMINDRSIRQQEIQKWCFENFLSFQNLNDISSNKLQLLTSLSELSFIPSSSNGKEAMSYLNRHNSNISLIRSLCAGAFNPQVARISFPEQKFAPSYSGTVALDHEAKTIKYFNEENGRVFIHPSSTLFRAQSFPGHSNYIAYFRKLATSKIFIRDLTPFNAYSALLFSGPITLSTTKLSQGGRGIIVDGWLYLRGWARIGVLISRLRRILDDFLARKIDQPELFSSFSSPDNSSSSDVNEVIDVVIKLVEFNGLDQ</sequence>
<evidence type="ECO:0000259" key="6">
    <source>
        <dbReference type="PROSITE" id="PS50908"/>
    </source>
</evidence>
<feature type="compositionally biased region" description="Basic and acidic residues" evidence="5">
    <location>
        <begin position="573"/>
        <end position="583"/>
    </location>
</feature>
<dbReference type="InterPro" id="IPR016135">
    <property type="entry name" value="UBQ-conjugating_enzyme/RWD"/>
</dbReference>
<feature type="domain" description="Helicase ATP-binding" evidence="7">
    <location>
        <begin position="610"/>
        <end position="785"/>
    </location>
</feature>
<dbReference type="SUPFAM" id="SSF54495">
    <property type="entry name" value="UBC-like"/>
    <property type="match status" value="1"/>
</dbReference>
<feature type="region of interest" description="Disordered" evidence="5">
    <location>
        <begin position="1"/>
        <end position="24"/>
    </location>
</feature>
<dbReference type="SMART" id="SM00490">
    <property type="entry name" value="HELICc"/>
    <property type="match status" value="1"/>
</dbReference>
<evidence type="ECO:0000256" key="1">
    <source>
        <dbReference type="ARBA" id="ARBA00022741"/>
    </source>
</evidence>
<dbReference type="InterPro" id="IPR059023">
    <property type="entry name" value="RNA_hel_CTD"/>
</dbReference>
<dbReference type="InterPro" id="IPR011545">
    <property type="entry name" value="DEAD/DEAH_box_helicase_dom"/>
</dbReference>
<dbReference type="STRING" id="52586.A0A0B1P0F7"/>
<dbReference type="CDD" id="cd17917">
    <property type="entry name" value="DEXHc_RHA-like"/>
    <property type="match status" value="1"/>
</dbReference>
<dbReference type="InterPro" id="IPR011709">
    <property type="entry name" value="DEAD-box_helicase_OB_fold"/>
</dbReference>
<dbReference type="InterPro" id="IPR056328">
    <property type="entry name" value="DSRM_DHX29"/>
</dbReference>
<evidence type="ECO:0000313" key="9">
    <source>
        <dbReference type="EMBL" id="KHJ30770.1"/>
    </source>
</evidence>
<dbReference type="CDD" id="cd18791">
    <property type="entry name" value="SF2_C_RHA"/>
    <property type="match status" value="1"/>
</dbReference>
<dbReference type="HOGENOM" id="CLU_001832_4_0_1"/>
<dbReference type="Gene3D" id="3.10.110.10">
    <property type="entry name" value="Ubiquitin Conjugating Enzyme"/>
    <property type="match status" value="1"/>
</dbReference>
<keyword evidence="4" id="KW-0067">ATP-binding</keyword>
<dbReference type="PROSITE" id="PS00690">
    <property type="entry name" value="DEAH_ATP_HELICASE"/>
    <property type="match status" value="1"/>
</dbReference>
<dbReference type="CDD" id="cd23827">
    <property type="entry name" value="RWD_YLR419W-like"/>
    <property type="match status" value="1"/>
</dbReference>
<dbReference type="PANTHER" id="PTHR18934:SF267">
    <property type="entry name" value="ATP-DEPENDENT RNA HELICASE YLR419W-RELATED"/>
    <property type="match status" value="1"/>
</dbReference>
<dbReference type="OMA" id="LFRVCNM"/>
<evidence type="ECO:0000259" key="8">
    <source>
        <dbReference type="PROSITE" id="PS51194"/>
    </source>
</evidence>
<reference evidence="9 10" key="1">
    <citation type="journal article" date="2014" name="BMC Genomics">
        <title>Adaptive genomic structural variation in the grape powdery mildew pathogen, Erysiphe necator.</title>
        <authorList>
            <person name="Jones L."/>
            <person name="Riaz S."/>
            <person name="Morales-Cruz A."/>
            <person name="Amrine K.C."/>
            <person name="McGuire B."/>
            <person name="Gubler W.D."/>
            <person name="Walker M.A."/>
            <person name="Cantu D."/>
        </authorList>
    </citation>
    <scope>NUCLEOTIDE SEQUENCE [LARGE SCALE GENOMIC DNA]</scope>
    <source>
        <strain evidence="10">c</strain>
    </source>
</reference>
<proteinExistence type="predicted"/>
<dbReference type="SUPFAM" id="SSF52540">
    <property type="entry name" value="P-loop containing nucleoside triphosphate hydrolases"/>
    <property type="match status" value="1"/>
</dbReference>
<dbReference type="GO" id="GO:1990904">
    <property type="term" value="C:ribonucleoprotein complex"/>
    <property type="evidence" value="ECO:0007669"/>
    <property type="project" value="UniProtKB-ARBA"/>
</dbReference>
<dbReference type="PROSITE" id="PS50908">
    <property type="entry name" value="RWD"/>
    <property type="match status" value="1"/>
</dbReference>
<dbReference type="EMBL" id="JNVN01003646">
    <property type="protein sequence ID" value="KHJ30770.1"/>
    <property type="molecule type" value="Genomic_DNA"/>
</dbReference>
<feature type="domain" description="Helicase C-terminal" evidence="8">
    <location>
        <begin position="853"/>
        <end position="1019"/>
    </location>
</feature>
<name>A0A0B1P0F7_UNCNE</name>
<dbReference type="InterPro" id="IPR007502">
    <property type="entry name" value="Helicase-assoc_dom"/>
</dbReference>
<dbReference type="InterPro" id="IPR001650">
    <property type="entry name" value="Helicase_C-like"/>
</dbReference>
<feature type="domain" description="RWD" evidence="6">
    <location>
        <begin position="431"/>
        <end position="532"/>
    </location>
</feature>
<comment type="caution">
    <text evidence="9">The sequence shown here is derived from an EMBL/GenBank/DDBJ whole genome shotgun (WGS) entry which is preliminary data.</text>
</comment>
<dbReference type="GO" id="GO:0003723">
    <property type="term" value="F:RNA binding"/>
    <property type="evidence" value="ECO:0007669"/>
    <property type="project" value="TreeGrafter"/>
</dbReference>
<dbReference type="FunFam" id="3.40.50.300:FF:000868">
    <property type="entry name" value="DEAD/DEAH box helicase, putative"/>
    <property type="match status" value="1"/>
</dbReference>
<dbReference type="Gene3D" id="3.40.50.300">
    <property type="entry name" value="P-loop containing nucleotide triphosphate hydrolases"/>
    <property type="match status" value="2"/>
</dbReference>
<dbReference type="Gene3D" id="1.20.120.1080">
    <property type="match status" value="1"/>
</dbReference>
<keyword evidence="3" id="KW-0347">Helicase</keyword>
<dbReference type="InterPro" id="IPR006575">
    <property type="entry name" value="RWD_dom"/>
</dbReference>
<gene>
    <name evidence="9" type="ORF">EV44_g2927</name>
</gene>
<dbReference type="Proteomes" id="UP000030854">
    <property type="component" value="Unassembled WGS sequence"/>
</dbReference>
<dbReference type="PANTHER" id="PTHR18934">
    <property type="entry name" value="ATP-DEPENDENT RNA HELICASE"/>
    <property type="match status" value="1"/>
</dbReference>
<dbReference type="Pfam" id="PF21010">
    <property type="entry name" value="HA2_C"/>
    <property type="match status" value="1"/>
</dbReference>